<dbReference type="EMBL" id="BLLK01000045">
    <property type="protein sequence ID" value="GFH51664.1"/>
    <property type="molecule type" value="Genomic_DNA"/>
</dbReference>
<dbReference type="Gene3D" id="3.40.50.300">
    <property type="entry name" value="P-loop containing nucleotide triphosphate hydrolases"/>
    <property type="match status" value="2"/>
</dbReference>
<organism evidence="8 9">
    <name type="scientific">Chaetoceros tenuissimus</name>
    <dbReference type="NCBI Taxonomy" id="426638"/>
    <lineage>
        <taxon>Eukaryota</taxon>
        <taxon>Sar</taxon>
        <taxon>Stramenopiles</taxon>
        <taxon>Ochrophyta</taxon>
        <taxon>Bacillariophyta</taxon>
        <taxon>Coscinodiscophyceae</taxon>
        <taxon>Chaetocerotophycidae</taxon>
        <taxon>Chaetocerotales</taxon>
        <taxon>Chaetocerotaceae</taxon>
        <taxon>Chaetoceros</taxon>
    </lineage>
</organism>
<evidence type="ECO:0000313" key="9">
    <source>
        <dbReference type="Proteomes" id="UP001054902"/>
    </source>
</evidence>
<feature type="coiled-coil region" evidence="5">
    <location>
        <begin position="483"/>
        <end position="510"/>
    </location>
</feature>
<feature type="compositionally biased region" description="Polar residues" evidence="6">
    <location>
        <begin position="392"/>
        <end position="403"/>
    </location>
</feature>
<keyword evidence="5" id="KW-0175">Coiled coil</keyword>
<name>A0AAD3H6F4_9STRA</name>
<keyword evidence="1" id="KW-0547">Nucleotide-binding</keyword>
<sequence length="1832" mass="211104">MSITTLFDQLEKLQQENIEIKRSASQIQARTTKFEKSLSQFSSTIQNIQQQWQQREQELLAEIEKCKSARKPLKVCRYGIRCNRKNCAFSHPDSRNLKRDHEEKKEVSNDHHLEEIRLRQEQEKEALMILKQKREQEEADRLLAEKLFREEEANRLAVEQEASRVAEQEANKVVEQERREAEHKLELQKKEDERRRKKEREEQNRLRKKAEEERTAKLLAKQKVEEQRKLEDSARQLKRKQLEEKENLKLLQLEKQSSNLVQKKKSIDLVKKGTDTAMTPRDPNTESATQIVKSRANAASEPSIKNAKDEMTSSSLISRSMNSVLRLLRLEKQPSNLAQNKTSIDSVKKGTDKTITQREPNTESATQIVNPRANAATKPNIKNAKVEMTSSSLISKSMNSVLNPTPKKRSSPSKSRRPPPKREKKLVSYLYNHGSTSLYNKEDHYLFQYLSQKKTVGMGRKLLQCEHELASLYKERRNPDNKLRELSKEISQIENELSDLRCKKLHTEERITVESKKMESAMKSLTSTSDRKKKNASKTIINDARALIPKLKDNIPVFEKDIITKTEELTLLTDSLVVLEELLGPINSAIDDKKLYLSIAEGVKIETHPGDESFEAYVEKEVLLAIKARQEKIKLKAAKELELDKHRSRLFQLVENLHNLLEQLRREGRKLEVEKAYYTPKLRKEKKNETAYVMLKYDIKRAKAKLEAAKLKAGLGTEHDPVDSLKMGISKMLNGLDIVSTDLGINEAHDNLKILFPKYLEKKGISYDVQKEIKELGAEVNALRNELRVPERNFDIDILRNSKDLTLLMFAVLNEDETTFRQILDLGANVAEQNSTGQTALFFARYFNLDNFVSVLSEYSGGDVGESHVWSNVLHRESSQLHTSMNWEAQLRIADSAVRRITQDDEVDKKNVDPSRIMELVSTEEGFDDEISCFDSSLLDPTDTSFNRIVLLDKDVVNWVRNSGKDDRSKLRKFLNTLKPKELRKSEGMVQCRRRSIVGITNTEIFEVICAPLDVDIRATEVGAEDTVVLFSPFVESLIEGKNNVGCIVWKITTDEEASHYKILIEEAEFKRNKVEYPDDRFPSHKGFVLRLGKDMHLIDLYSNSIYDGGAIELFSLNVDEGDLKGIVSEENFDPPKRVRHHELQTRQALFFSSNDDESKKNEELLSDVKATMSTHLFGGAGCGKTQLMVEKLNKTDESLKLLVVSRLPRLISAMKTRVEDSRDVSNITFVTYDDLMAQLVRHVTHDKVHKTFAPFSHVQYGETATSHDFQSDFYHDYLDEGAKKKLKSLHIEPKTLWTSIRVIKSHTRCSVTKEHLSLEEFMALPQSYGLTNDQRLLTYKMYLIYQDWLSDGEFKWDEADRVMFIAKNSESVFVDEEFVSWQKRAFERGEENLVDTEDNPLFPFFHLVFVDEAQDFSDFDLSLLLRMSGGVRSLFLAGDPAQSVEIGLKMRVGTVNNVIHSCLPIDQHKSIQVKDILQDIEMKDNFRTHAQNLALAKKVREMLKHSFGVQMTKEEAILKGPVPKTMFLESVDKLADENVFRGGNIVFIAPDEIFPDLRKQLHTSGIINDVFGVREAKGLEFDSVAVVNFFSYFEAIGNKQEWKDWLSSPTRDDFNYILDNPELEDQAMMLYTAITRARNNLYFIDFRCKVNGTKGSPLAEFAYRELNKMKLVKIVSSIDEGSREMTPAEHKMRGILFITQAIGMYRNNEPIENVEKKFAEARAKFQHDTGNDKDLLGQCNKHLDAFLQKRKLIKFVKNNFMNMKTGEPDLHGKFDMILKFETEASKFISFCRDDSFLVEEIHELRVLIEDVFFGSIYQEHFEEICDKVKDC</sequence>
<evidence type="ECO:0000256" key="1">
    <source>
        <dbReference type="ARBA" id="ARBA00022741"/>
    </source>
</evidence>
<keyword evidence="4" id="KW-0067">ATP-binding</keyword>
<dbReference type="InterPro" id="IPR027417">
    <property type="entry name" value="P-loop_NTPase"/>
</dbReference>
<dbReference type="SUPFAM" id="SSF48403">
    <property type="entry name" value="Ankyrin repeat"/>
    <property type="match status" value="1"/>
</dbReference>
<dbReference type="InterPro" id="IPR014016">
    <property type="entry name" value="UvrD-like_ATP-bd"/>
</dbReference>
<dbReference type="InterPro" id="IPR036770">
    <property type="entry name" value="Ankyrin_rpt-contain_sf"/>
</dbReference>
<proteinExistence type="predicted"/>
<feature type="region of interest" description="Disordered" evidence="6">
    <location>
        <begin position="516"/>
        <end position="537"/>
    </location>
</feature>
<reference evidence="8 9" key="1">
    <citation type="journal article" date="2021" name="Sci. Rep.">
        <title>The genome of the diatom Chaetoceros tenuissimus carries an ancient integrated fragment of an extant virus.</title>
        <authorList>
            <person name="Hongo Y."/>
            <person name="Kimura K."/>
            <person name="Takaki Y."/>
            <person name="Yoshida Y."/>
            <person name="Baba S."/>
            <person name="Kobayashi G."/>
            <person name="Nagasaki K."/>
            <person name="Hano T."/>
            <person name="Tomaru Y."/>
        </authorList>
    </citation>
    <scope>NUCLEOTIDE SEQUENCE [LARGE SCALE GENOMIC DNA]</scope>
    <source>
        <strain evidence="8 9">NIES-3715</strain>
    </source>
</reference>
<feature type="compositionally biased region" description="Basic and acidic residues" evidence="6">
    <location>
        <begin position="161"/>
        <end position="214"/>
    </location>
</feature>
<feature type="compositionally biased region" description="Polar residues" evidence="6">
    <location>
        <begin position="357"/>
        <end position="369"/>
    </location>
</feature>
<comment type="caution">
    <text evidence="8">The sequence shown here is derived from an EMBL/GenBank/DDBJ whole genome shotgun (WGS) entry which is preliminary data.</text>
</comment>
<dbReference type="Pfam" id="PF00580">
    <property type="entry name" value="UvrD-helicase"/>
    <property type="match status" value="1"/>
</dbReference>
<feature type="domain" description="UvrD-like helicase ATP-binding" evidence="7">
    <location>
        <begin position="1175"/>
        <end position="1445"/>
    </location>
</feature>
<feature type="coiled-coil region" evidence="5">
    <location>
        <begin position="113"/>
        <end position="140"/>
    </location>
</feature>
<evidence type="ECO:0000313" key="8">
    <source>
        <dbReference type="EMBL" id="GFH51664.1"/>
    </source>
</evidence>
<protein>
    <recommendedName>
        <fullName evidence="7">UvrD-like helicase ATP-binding domain-containing protein</fullName>
    </recommendedName>
</protein>
<evidence type="ECO:0000256" key="2">
    <source>
        <dbReference type="ARBA" id="ARBA00022801"/>
    </source>
</evidence>
<dbReference type="GO" id="GO:0016787">
    <property type="term" value="F:hydrolase activity"/>
    <property type="evidence" value="ECO:0007669"/>
    <property type="project" value="UniProtKB-KW"/>
</dbReference>
<evidence type="ECO:0000256" key="3">
    <source>
        <dbReference type="ARBA" id="ARBA00022806"/>
    </source>
</evidence>
<evidence type="ECO:0000256" key="5">
    <source>
        <dbReference type="SAM" id="Coils"/>
    </source>
</evidence>
<dbReference type="PANTHER" id="PTHR21529:SF4">
    <property type="entry name" value="TPR AND ANKYRIN REPEAT-CONTAINING PROTEIN 1"/>
    <property type="match status" value="1"/>
</dbReference>
<evidence type="ECO:0000256" key="6">
    <source>
        <dbReference type="SAM" id="MobiDB-lite"/>
    </source>
</evidence>
<dbReference type="SUPFAM" id="SSF52540">
    <property type="entry name" value="P-loop containing nucleoside triphosphate hydrolases"/>
    <property type="match status" value="1"/>
</dbReference>
<feature type="region of interest" description="Disordered" evidence="6">
    <location>
        <begin position="392"/>
        <end position="423"/>
    </location>
</feature>
<dbReference type="InterPro" id="IPR039904">
    <property type="entry name" value="TRANK1"/>
</dbReference>
<dbReference type="PANTHER" id="PTHR21529">
    <property type="entry name" value="MAMMARY TURMOR VIRUS RECEPTOR HOMOLOG 1, 2 MTVR1, 2"/>
    <property type="match status" value="1"/>
</dbReference>
<evidence type="ECO:0000256" key="4">
    <source>
        <dbReference type="ARBA" id="ARBA00022840"/>
    </source>
</evidence>
<feature type="region of interest" description="Disordered" evidence="6">
    <location>
        <begin position="160"/>
        <end position="214"/>
    </location>
</feature>
<gene>
    <name evidence="8" type="ORF">CTEN210_08140</name>
</gene>
<keyword evidence="9" id="KW-1185">Reference proteome</keyword>
<keyword evidence="3" id="KW-0347">Helicase</keyword>
<dbReference type="GO" id="GO:0005524">
    <property type="term" value="F:ATP binding"/>
    <property type="evidence" value="ECO:0007669"/>
    <property type="project" value="UniProtKB-KW"/>
</dbReference>
<dbReference type="GO" id="GO:0004386">
    <property type="term" value="F:helicase activity"/>
    <property type="evidence" value="ECO:0007669"/>
    <property type="project" value="UniProtKB-KW"/>
</dbReference>
<dbReference type="Gene3D" id="4.10.1000.40">
    <property type="match status" value="1"/>
</dbReference>
<feature type="coiled-coil region" evidence="5">
    <location>
        <begin position="643"/>
        <end position="674"/>
    </location>
</feature>
<dbReference type="Gene3D" id="1.25.40.20">
    <property type="entry name" value="Ankyrin repeat-containing domain"/>
    <property type="match status" value="1"/>
</dbReference>
<keyword evidence="2" id="KW-0378">Hydrolase</keyword>
<dbReference type="Proteomes" id="UP001054902">
    <property type="component" value="Unassembled WGS sequence"/>
</dbReference>
<feature type="region of interest" description="Disordered" evidence="6">
    <location>
        <begin position="348"/>
        <end position="376"/>
    </location>
</feature>
<feature type="coiled-coil region" evidence="5">
    <location>
        <begin position="3"/>
        <end position="30"/>
    </location>
</feature>
<evidence type="ECO:0000259" key="7">
    <source>
        <dbReference type="Pfam" id="PF00580"/>
    </source>
</evidence>
<accession>A0AAD3H6F4</accession>
<feature type="compositionally biased region" description="Basic residues" evidence="6">
    <location>
        <begin position="406"/>
        <end position="423"/>
    </location>
</feature>